<feature type="transmembrane region" description="Helical" evidence="7">
    <location>
        <begin position="6"/>
        <end position="25"/>
    </location>
</feature>
<evidence type="ECO:0000256" key="3">
    <source>
        <dbReference type="ARBA" id="ARBA00022475"/>
    </source>
</evidence>
<comment type="caution">
    <text evidence="9">The sequence shown here is derived from an EMBL/GenBank/DDBJ whole genome shotgun (WGS) entry which is preliminary data.</text>
</comment>
<dbReference type="InterPro" id="IPR023090">
    <property type="entry name" value="UPF0702_alpha/beta_dom_sf"/>
</dbReference>
<name>A0A6G3ZSG5_9BACL</name>
<dbReference type="RefSeq" id="WP_163940122.1">
    <property type="nucleotide sequence ID" value="NZ_JAAIKC010000001.1"/>
</dbReference>
<evidence type="ECO:0000256" key="7">
    <source>
        <dbReference type="SAM" id="Phobius"/>
    </source>
</evidence>
<dbReference type="Gene3D" id="3.30.240.20">
    <property type="entry name" value="bsu07140 like domains"/>
    <property type="match status" value="2"/>
</dbReference>
<gene>
    <name evidence="9" type="ORF">GK047_00635</name>
</gene>
<proteinExistence type="inferred from homology"/>
<evidence type="ECO:0000256" key="4">
    <source>
        <dbReference type="ARBA" id="ARBA00022692"/>
    </source>
</evidence>
<comment type="subcellular location">
    <subcellularLocation>
        <location evidence="1">Cell membrane</location>
        <topology evidence="1">Multi-pass membrane protein</topology>
    </subcellularLocation>
</comment>
<keyword evidence="6 7" id="KW-0472">Membrane</keyword>
<evidence type="ECO:0000256" key="5">
    <source>
        <dbReference type="ARBA" id="ARBA00022989"/>
    </source>
</evidence>
<keyword evidence="4 7" id="KW-0812">Transmembrane</keyword>
<sequence>MDILTIFLRTVLIYFVVFLMLRIMGKREIGKLSLFDLVISIMIAEIAVFVLEDAQKPLMDGLIPMATLVLIQVVIAWITLKSRTIRVLFDGKPSVLIQNGSLNREEMKKHRYNLDDLMLQLRQNRIMNVADVEFAILESSGKLSVVEKEVKETEVFDDSLKGKIRFEGLPLPLIMDGKVQDDNLEKIGKTRFWLKNQLQLKGSHDFKEVFYCSIDYKGRLFLDRKR</sequence>
<accession>A0A6G3ZSG5</accession>
<dbReference type="Pfam" id="PF04239">
    <property type="entry name" value="DUF421"/>
    <property type="match status" value="1"/>
</dbReference>
<dbReference type="InterPro" id="IPR007353">
    <property type="entry name" value="DUF421"/>
</dbReference>
<dbReference type="PANTHER" id="PTHR34582">
    <property type="entry name" value="UPF0702 TRANSMEMBRANE PROTEIN YCAP"/>
    <property type="match status" value="1"/>
</dbReference>
<reference evidence="9" key="1">
    <citation type="submission" date="2020-02" db="EMBL/GenBank/DDBJ databases">
        <authorList>
            <person name="Shen X.-R."/>
            <person name="Zhang Y.-X."/>
        </authorList>
    </citation>
    <scope>NUCLEOTIDE SEQUENCE</scope>
    <source>
        <strain evidence="9">SYP-B3998</strain>
    </source>
</reference>
<feature type="domain" description="YetF C-terminal" evidence="8">
    <location>
        <begin position="81"/>
        <end position="214"/>
    </location>
</feature>
<feature type="transmembrane region" description="Helical" evidence="7">
    <location>
        <begin position="62"/>
        <end position="80"/>
    </location>
</feature>
<evidence type="ECO:0000256" key="2">
    <source>
        <dbReference type="ARBA" id="ARBA00006448"/>
    </source>
</evidence>
<dbReference type="EMBL" id="JAAIKC010000001">
    <property type="protein sequence ID" value="NEW04529.1"/>
    <property type="molecule type" value="Genomic_DNA"/>
</dbReference>
<protein>
    <submittedName>
        <fullName evidence="9">DUF421 domain-containing protein</fullName>
    </submittedName>
</protein>
<evidence type="ECO:0000256" key="6">
    <source>
        <dbReference type="ARBA" id="ARBA00023136"/>
    </source>
</evidence>
<comment type="similarity">
    <text evidence="2">Belongs to the UPF0702 family.</text>
</comment>
<organism evidence="9">
    <name type="scientific">Paenibacillus sp. SYP-B3998</name>
    <dbReference type="NCBI Taxonomy" id="2678564"/>
    <lineage>
        <taxon>Bacteria</taxon>
        <taxon>Bacillati</taxon>
        <taxon>Bacillota</taxon>
        <taxon>Bacilli</taxon>
        <taxon>Bacillales</taxon>
        <taxon>Paenibacillaceae</taxon>
        <taxon>Paenibacillus</taxon>
    </lineage>
</organism>
<keyword evidence="5 7" id="KW-1133">Transmembrane helix</keyword>
<evidence type="ECO:0000313" key="9">
    <source>
        <dbReference type="EMBL" id="NEW04529.1"/>
    </source>
</evidence>
<keyword evidence="3" id="KW-1003">Cell membrane</keyword>
<dbReference type="PANTHER" id="PTHR34582:SF6">
    <property type="entry name" value="UPF0702 TRANSMEMBRANE PROTEIN YCAP"/>
    <property type="match status" value="1"/>
</dbReference>
<evidence type="ECO:0000256" key="1">
    <source>
        <dbReference type="ARBA" id="ARBA00004651"/>
    </source>
</evidence>
<dbReference type="GO" id="GO:0005886">
    <property type="term" value="C:plasma membrane"/>
    <property type="evidence" value="ECO:0007669"/>
    <property type="project" value="UniProtKB-SubCell"/>
</dbReference>
<feature type="transmembrane region" description="Helical" evidence="7">
    <location>
        <begin position="32"/>
        <end position="50"/>
    </location>
</feature>
<evidence type="ECO:0000259" key="8">
    <source>
        <dbReference type="Pfam" id="PF04239"/>
    </source>
</evidence>
<dbReference type="AlphaFoldDB" id="A0A6G3ZSG5"/>